<dbReference type="CDD" id="cd00047">
    <property type="entry name" value="PTPc"/>
    <property type="match status" value="1"/>
</dbReference>
<dbReference type="PROSITE" id="PS50056">
    <property type="entry name" value="TYR_PHOSPHATASE_2"/>
    <property type="match status" value="1"/>
</dbReference>
<dbReference type="SMART" id="SM00453">
    <property type="entry name" value="WSN"/>
    <property type="match status" value="1"/>
</dbReference>
<feature type="compositionally biased region" description="Polar residues" evidence="1">
    <location>
        <begin position="1278"/>
        <end position="1294"/>
    </location>
</feature>
<comment type="caution">
    <text evidence="6">The sequence shown here is derived from an EMBL/GenBank/DDBJ whole genome shotgun (WGS) entry which is preliminary data.</text>
</comment>
<keyword evidence="3" id="KW-0732">Signal</keyword>
<reference evidence="7" key="1">
    <citation type="submission" date="2017-10" db="EMBL/GenBank/DDBJ databases">
        <title>Rapid genome shrinkage in a self-fertile nematode reveals novel sperm competition proteins.</title>
        <authorList>
            <person name="Yin D."/>
            <person name="Schwarz E.M."/>
            <person name="Thomas C.G."/>
            <person name="Felde R.L."/>
            <person name="Korf I.F."/>
            <person name="Cutter A.D."/>
            <person name="Schartner C.M."/>
            <person name="Ralston E.J."/>
            <person name="Meyer B.J."/>
            <person name="Haag E.S."/>
        </authorList>
    </citation>
    <scope>NUCLEOTIDE SEQUENCE [LARGE SCALE GENOMIC DNA]</scope>
    <source>
        <strain evidence="7">JU1422</strain>
    </source>
</reference>
<proteinExistence type="predicted"/>
<dbReference type="GO" id="GO:0004725">
    <property type="term" value="F:protein tyrosine phosphatase activity"/>
    <property type="evidence" value="ECO:0007669"/>
    <property type="project" value="InterPro"/>
</dbReference>
<feature type="region of interest" description="Disordered" evidence="1">
    <location>
        <begin position="1258"/>
        <end position="1300"/>
    </location>
</feature>
<feature type="chain" id="PRO_5013660533" description="Tyrosine-protein phosphatase domain-containing protein" evidence="3">
    <location>
        <begin position="23"/>
        <end position="1300"/>
    </location>
</feature>
<dbReference type="PANTHER" id="PTHR32525">
    <property type="entry name" value="PROTEIN-TYROSINE-PHOSPHATASE"/>
    <property type="match status" value="1"/>
</dbReference>
<keyword evidence="2" id="KW-0472">Membrane</keyword>
<keyword evidence="7" id="KW-1185">Reference proteome</keyword>
<evidence type="ECO:0000256" key="1">
    <source>
        <dbReference type="SAM" id="MobiDB-lite"/>
    </source>
</evidence>
<dbReference type="InterPro" id="IPR003125">
    <property type="entry name" value="WSN"/>
</dbReference>
<dbReference type="Proteomes" id="UP000230233">
    <property type="component" value="Chromosome I"/>
</dbReference>
<dbReference type="SUPFAM" id="SSF52799">
    <property type="entry name" value="(Phosphotyrosine protein) phosphatases II"/>
    <property type="match status" value="1"/>
</dbReference>
<keyword evidence="2" id="KW-1133">Transmembrane helix</keyword>
<dbReference type="SMART" id="SM00404">
    <property type="entry name" value="PTPc_motif"/>
    <property type="match status" value="1"/>
</dbReference>
<evidence type="ECO:0000259" key="4">
    <source>
        <dbReference type="PROSITE" id="PS50055"/>
    </source>
</evidence>
<protein>
    <recommendedName>
        <fullName evidence="8">Tyrosine-protein phosphatase domain-containing protein</fullName>
    </recommendedName>
</protein>
<dbReference type="Gene3D" id="3.90.190.10">
    <property type="entry name" value="Protein tyrosine phosphatase superfamily"/>
    <property type="match status" value="1"/>
</dbReference>
<dbReference type="PANTHER" id="PTHR32525:SF4">
    <property type="entry name" value="WSN DOMAIN-CONTAINING PROTEIN"/>
    <property type="match status" value="1"/>
</dbReference>
<evidence type="ECO:0000256" key="2">
    <source>
        <dbReference type="SAM" id="Phobius"/>
    </source>
</evidence>
<feature type="region of interest" description="Disordered" evidence="1">
    <location>
        <begin position="1174"/>
        <end position="1194"/>
    </location>
</feature>
<evidence type="ECO:0000259" key="5">
    <source>
        <dbReference type="PROSITE" id="PS50056"/>
    </source>
</evidence>
<evidence type="ECO:0008006" key="8">
    <source>
        <dbReference type="Google" id="ProtNLM"/>
    </source>
</evidence>
<dbReference type="SMART" id="SM00194">
    <property type="entry name" value="PTPc"/>
    <property type="match status" value="1"/>
</dbReference>
<feature type="compositionally biased region" description="Basic and acidic residues" evidence="1">
    <location>
        <begin position="1258"/>
        <end position="1274"/>
    </location>
</feature>
<dbReference type="OrthoDB" id="5842271at2759"/>
<dbReference type="Pfam" id="PF00102">
    <property type="entry name" value="Y_phosphatase"/>
    <property type="match status" value="1"/>
</dbReference>
<organism evidence="6 7">
    <name type="scientific">Caenorhabditis nigoni</name>
    <dbReference type="NCBI Taxonomy" id="1611254"/>
    <lineage>
        <taxon>Eukaryota</taxon>
        <taxon>Metazoa</taxon>
        <taxon>Ecdysozoa</taxon>
        <taxon>Nematoda</taxon>
        <taxon>Chromadorea</taxon>
        <taxon>Rhabditida</taxon>
        <taxon>Rhabditina</taxon>
        <taxon>Rhabditomorpha</taxon>
        <taxon>Rhabditoidea</taxon>
        <taxon>Rhabditidae</taxon>
        <taxon>Peloderinae</taxon>
        <taxon>Caenorhabditis</taxon>
    </lineage>
</organism>
<accession>A0A2G5VQW6</accession>
<gene>
    <name evidence="6" type="primary">Cnig_chr_I.g3456</name>
    <name evidence="6" type="ORF">B9Z55_003456</name>
</gene>
<dbReference type="STRING" id="1611254.A0A2G5VQW6"/>
<dbReference type="InterPro" id="IPR000242">
    <property type="entry name" value="PTP_cat"/>
</dbReference>
<feature type="transmembrane region" description="Helical" evidence="2">
    <location>
        <begin position="791"/>
        <end position="817"/>
    </location>
</feature>
<dbReference type="EMBL" id="PDUG01000001">
    <property type="protein sequence ID" value="PIC54027.1"/>
    <property type="molecule type" value="Genomic_DNA"/>
</dbReference>
<dbReference type="InterPro" id="IPR000387">
    <property type="entry name" value="Tyr_Pase_dom"/>
</dbReference>
<dbReference type="PROSITE" id="PS50055">
    <property type="entry name" value="TYR_PHOSPHATASE_PTP"/>
    <property type="match status" value="1"/>
</dbReference>
<feature type="signal peptide" evidence="3">
    <location>
        <begin position="1"/>
        <end position="22"/>
    </location>
</feature>
<dbReference type="Pfam" id="PF02206">
    <property type="entry name" value="WSN"/>
    <property type="match status" value="1"/>
</dbReference>
<feature type="domain" description="Tyrosine specific protein phosphatases" evidence="5">
    <location>
        <begin position="1062"/>
        <end position="1134"/>
    </location>
</feature>
<evidence type="ECO:0000313" key="6">
    <source>
        <dbReference type="EMBL" id="PIC54027.1"/>
    </source>
</evidence>
<name>A0A2G5VQW6_9PELO</name>
<feature type="domain" description="Tyrosine-protein phosphatase" evidence="4">
    <location>
        <begin position="906"/>
        <end position="1143"/>
    </location>
</feature>
<keyword evidence="2" id="KW-0812">Transmembrane</keyword>
<evidence type="ECO:0000256" key="3">
    <source>
        <dbReference type="SAM" id="SignalP"/>
    </source>
</evidence>
<sequence>MKLLHFIVLVAFLAHHVPLIEGHPIQNSTDPLRPTLPYLLNGSDIWNRLKRDSEDENLKSSVTKLEILARITNAIYLQQSLISGSIPPDAFISELLHFGSIKPSDISSLDLKKIQVALDSVKNFPTEMKVSMNVENAENAILHLDTVVKSVKGLGEITMWNGADVKTEIDELAKNGMTPKVVTKLSDSCSSWKYLHGVLSDDSQLANSKSDFHRLIAPLTTIKSAANDLSSIKSYWTSTKYTSASDMLDLIVQAKKVSVAVGQSMHATKSDVDTYLAYFDSIQTNLTPLKSKPFDVIRNLLTARKMSTNHRTFKHTFGLPGGSSGLSKIHEDLSNPWFREVIDSPSWRKSLDKLIGLTGSFKKIDGVLDSSEMKEQLDPVVVFLDQLDHVISSSDQMKTGLQLTYGCQQPSVSGQSDLIVDQIAAHLAEIDRMVSEIPKQVQDVIKYLNDHKDLASMCDEVIEICKEAETSPNINEVVTKFKDYKNLKDLTKHIGKIGELSMPPKIQDKADAVKALNWTELTIYHDYQKANSDFFKCLQKDELTTVLKIVALVKAIRSPNPTLTASMDSGLTAIKKIADTKTDLKTLETSILAQKGFKSPETDQLALLKDSSKHSMTIGLAVQGVSGMKNVLEKKQDLERLQKVKKVIEKQKNKKSLGPEDVANLDSLLKMIDGIQKMLMSLNTFKGSVKPSMTLLDHSNIFQKAKSVSGVSGNFQKVRTTVAKVIGMMKDPNEKKTLEDVGKILEDLDSLEMDFAKFQKPFDGSKETLEVLDSFFKELVGSAGSQKSEDLSFFTIILAIIGILIIVALITLAVFLLRGPYRYIFNSLWIFGKYDYREIVINYYHTEIEDYSSANKKNWDPEDYTPEFKAFKKFFMASFQYFNTENNMDPKLLFQENSKESLGNEPLVAKTRVRIRGKRFKTDYYPANYVRLPDRRVLIVGQSPLNGAFCKLHEKEATVEKFWIMVWQEKSKDIFMVSAMFYDKRAIVPYEAYFPAVKGEKKKYGDIVIECLEDGMPGKEEEVPRKALYSRKLSVKIGKSISFTVNHHWMPWTPGTVPHVQKDVAVVVKKILSLPKNNRPIIHCGDGLNESGTIVYIAYCINYLEVYKKVDMNKCLLKTRASRTDVIQNPRSYGLCSYVMAEYYVNNPDDIIDPKLRAKYDYLVAGWKDMIAPPPESKEAEKKKTVTKKADEPEEVSIASGREEFFRQKKIWDAKQEKKEQRAALENQRKENRENPVIDEDLNRAYLVLFITECKKQMDQEKTAREKSQHESKKSLKTLATQASETQVTTNELTKTMEAP</sequence>
<evidence type="ECO:0000313" key="7">
    <source>
        <dbReference type="Proteomes" id="UP000230233"/>
    </source>
</evidence>
<dbReference type="InterPro" id="IPR029021">
    <property type="entry name" value="Prot-tyrosine_phosphatase-like"/>
</dbReference>
<feature type="compositionally biased region" description="Basic and acidic residues" evidence="1">
    <location>
        <begin position="1176"/>
        <end position="1191"/>
    </location>
</feature>
<dbReference type="InterPro" id="IPR003595">
    <property type="entry name" value="Tyr_Pase_cat"/>
</dbReference>